<dbReference type="InterPro" id="IPR044336">
    <property type="entry name" value="SF1_Hel_ZBD_tv"/>
</dbReference>
<feature type="transmembrane region" description="Helical" evidence="31">
    <location>
        <begin position="4280"/>
        <end position="4298"/>
    </location>
</feature>
<keyword evidence="20" id="KW-0067">ATP-binding</keyword>
<evidence type="ECO:0000256" key="3">
    <source>
        <dbReference type="ARBA" id="ARBA00022087"/>
    </source>
</evidence>
<keyword evidence="24 31" id="KW-0472">Membrane</keyword>
<evidence type="ECO:0000259" key="35">
    <source>
        <dbReference type="PROSITE" id="PS51653"/>
    </source>
</evidence>
<feature type="active site" evidence="28">
    <location>
        <position position="6473"/>
    </location>
</feature>
<dbReference type="Pfam" id="PF00680">
    <property type="entry name" value="RdRP_1"/>
    <property type="match status" value="1"/>
</dbReference>
<dbReference type="GO" id="GO:0006508">
    <property type="term" value="P:proteolysis"/>
    <property type="evidence" value="ECO:0007669"/>
    <property type="project" value="UniProtKB-KW"/>
</dbReference>
<keyword evidence="21" id="KW-1043">Host membrane</keyword>
<evidence type="ECO:0000256" key="20">
    <source>
        <dbReference type="ARBA" id="ARBA00022840"/>
    </source>
</evidence>
<dbReference type="InterPro" id="IPR009461">
    <property type="entry name" value="NSP16_CoV-like"/>
</dbReference>
<dbReference type="GO" id="GO:0039694">
    <property type="term" value="P:viral RNA genome replication"/>
    <property type="evidence" value="ECO:0007669"/>
    <property type="project" value="InterPro"/>
</dbReference>
<comment type="catalytic activity">
    <reaction evidence="26">
        <text>ATP + H2O = ADP + phosphate + H(+)</text>
        <dbReference type="Rhea" id="RHEA:13065"/>
        <dbReference type="ChEBI" id="CHEBI:15377"/>
        <dbReference type="ChEBI" id="CHEBI:15378"/>
        <dbReference type="ChEBI" id="CHEBI:30616"/>
        <dbReference type="ChEBI" id="CHEBI:43474"/>
        <dbReference type="ChEBI" id="CHEBI:456216"/>
        <dbReference type="EC" id="3.6.4.13"/>
    </reaction>
</comment>
<feature type="transmembrane region" description="Helical" evidence="31">
    <location>
        <begin position="4304"/>
        <end position="4323"/>
    </location>
</feature>
<feature type="active site" evidence="29">
    <location>
        <position position="6824"/>
    </location>
</feature>
<dbReference type="Gene3D" id="3.40.220.10">
    <property type="entry name" value="Leucine Aminopeptidase, subunit E, domain 1"/>
    <property type="match status" value="1"/>
</dbReference>
<accession>A0AAE6NZQ1</accession>
<feature type="active site" evidence="28">
    <location>
        <position position="6293"/>
    </location>
</feature>
<comment type="catalytic activity">
    <reaction evidence="27">
        <text>ATP + H2O = ADP + phosphate + H(+)</text>
        <dbReference type="Rhea" id="RHEA:13065"/>
        <dbReference type="ChEBI" id="CHEBI:15377"/>
        <dbReference type="ChEBI" id="CHEBI:15378"/>
        <dbReference type="ChEBI" id="CHEBI:30616"/>
        <dbReference type="ChEBI" id="CHEBI:43474"/>
        <dbReference type="ChEBI" id="CHEBI:456216"/>
        <dbReference type="EC" id="3.6.4.12"/>
    </reaction>
</comment>
<dbReference type="PROSITE" id="PS51154">
    <property type="entry name" value="MACRO"/>
    <property type="match status" value="1"/>
</dbReference>
<dbReference type="PROSITE" id="PS51947">
    <property type="entry name" value="NIRAN"/>
    <property type="match status" value="1"/>
</dbReference>
<evidence type="ECO:0000256" key="23">
    <source>
        <dbReference type="ARBA" id="ARBA00022989"/>
    </source>
</evidence>
<evidence type="ECO:0000259" key="34">
    <source>
        <dbReference type="PROSITE" id="PS51154"/>
    </source>
</evidence>
<dbReference type="InterPro" id="IPR050108">
    <property type="entry name" value="CDK"/>
</dbReference>
<feature type="transmembrane region" description="Helical" evidence="31">
    <location>
        <begin position="3760"/>
        <end position="3779"/>
    </location>
</feature>
<dbReference type="InterPro" id="IPR007094">
    <property type="entry name" value="RNA-dir_pol_PSvirus"/>
</dbReference>
<dbReference type="GO" id="GO:0006351">
    <property type="term" value="P:DNA-templated transcription"/>
    <property type="evidence" value="ECO:0007669"/>
    <property type="project" value="InterPro"/>
</dbReference>
<feature type="domain" description="Protein kinase" evidence="32">
    <location>
        <begin position="1441"/>
        <end position="1834"/>
    </location>
</feature>
<dbReference type="SMART" id="SM00506">
    <property type="entry name" value="A1pp"/>
    <property type="match status" value="1"/>
</dbReference>
<feature type="transmembrane region" description="Helical" evidence="31">
    <location>
        <begin position="3297"/>
        <end position="3316"/>
    </location>
</feature>
<evidence type="ECO:0000313" key="40">
    <source>
        <dbReference type="EMBL" id="QFU19805.1"/>
    </source>
</evidence>
<dbReference type="GO" id="GO:0000175">
    <property type="term" value="F:3'-5'-RNA exonuclease activity"/>
    <property type="evidence" value="ECO:0007669"/>
    <property type="project" value="InterPro"/>
</dbReference>
<evidence type="ECO:0000256" key="4">
    <source>
        <dbReference type="ARBA" id="ARBA00022484"/>
    </source>
</evidence>
<dbReference type="CDD" id="cd23186">
    <property type="entry name" value="Tobaniviridae_RdRp"/>
    <property type="match status" value="1"/>
</dbReference>
<evidence type="ECO:0000256" key="16">
    <source>
        <dbReference type="ARBA" id="ARBA00022801"/>
    </source>
</evidence>
<feature type="active site" evidence="29">
    <location>
        <position position="6773"/>
    </location>
</feature>
<evidence type="ECO:0000259" key="38">
    <source>
        <dbReference type="PROSITE" id="PS51953"/>
    </source>
</evidence>
<dbReference type="PROSITE" id="PS51953">
    <property type="entry name" value="NIV_EXON"/>
    <property type="match status" value="1"/>
</dbReference>
<proteinExistence type="predicted"/>
<feature type="transmembrane region" description="Helical" evidence="31">
    <location>
        <begin position="4330"/>
        <end position="4348"/>
    </location>
</feature>
<dbReference type="Pfam" id="PF19215">
    <property type="entry name" value="CoV_NSP15_C"/>
    <property type="match status" value="1"/>
</dbReference>
<feature type="active site" evidence="28">
    <location>
        <position position="6392"/>
    </location>
</feature>
<evidence type="ECO:0000256" key="25">
    <source>
        <dbReference type="ARBA" id="ARBA00029611"/>
    </source>
</evidence>
<dbReference type="Gene3D" id="1.10.510.10">
    <property type="entry name" value="Transferase(Phosphotransferase) domain 1"/>
    <property type="match status" value="1"/>
</dbReference>
<feature type="region of interest" description="Disordered" evidence="30">
    <location>
        <begin position="620"/>
        <end position="640"/>
    </location>
</feature>
<dbReference type="InterPro" id="IPR000719">
    <property type="entry name" value="Prot_kinase_dom"/>
</dbReference>
<evidence type="ECO:0000256" key="12">
    <source>
        <dbReference type="ARBA" id="ARBA00022741"/>
    </source>
</evidence>
<evidence type="ECO:0000313" key="41">
    <source>
        <dbReference type="Proteomes" id="UP000830113"/>
    </source>
</evidence>
<dbReference type="GO" id="GO:0004674">
    <property type="term" value="F:protein serine/threonine kinase activity"/>
    <property type="evidence" value="ECO:0007669"/>
    <property type="project" value="TreeGrafter"/>
</dbReference>
<feature type="transmembrane region" description="Helical" evidence="31">
    <location>
        <begin position="3596"/>
        <end position="3615"/>
    </location>
</feature>
<evidence type="ECO:0000256" key="7">
    <source>
        <dbReference type="ARBA" id="ARBA00022692"/>
    </source>
</evidence>
<keyword evidence="11" id="KW-0677">Repeat</keyword>
<dbReference type="PROSITE" id="PS51657">
    <property type="entry name" value="PSRV_HELICASE"/>
    <property type="match status" value="1"/>
</dbReference>
<keyword evidence="12" id="KW-0547">Nucleotide-binding</keyword>
<dbReference type="InterPro" id="IPR043504">
    <property type="entry name" value="Peptidase_S1_PA_chymotrypsin"/>
</dbReference>
<keyword evidence="8" id="KW-0548">Nucleotidyltransferase</keyword>
<evidence type="ECO:0000256" key="1">
    <source>
        <dbReference type="ARBA" id="ARBA00003512"/>
    </source>
</evidence>
<dbReference type="InterPro" id="IPR002589">
    <property type="entry name" value="Macro_dom"/>
</dbReference>
<feature type="compositionally biased region" description="Pro residues" evidence="30">
    <location>
        <begin position="1217"/>
        <end position="1230"/>
    </location>
</feature>
<dbReference type="InterPro" id="IPR043502">
    <property type="entry name" value="DNA/RNA_pol_sf"/>
</dbReference>
<keyword evidence="22" id="KW-0693">Viral RNA replication</keyword>
<evidence type="ECO:0000256" key="13">
    <source>
        <dbReference type="ARBA" id="ARBA00022758"/>
    </source>
</evidence>
<feature type="active site" evidence="28">
    <location>
        <position position="6468"/>
    </location>
</feature>
<keyword evidence="17" id="KW-0347">Helicase</keyword>
<feature type="transmembrane region" description="Helical" evidence="31">
    <location>
        <begin position="3177"/>
        <end position="3197"/>
    </location>
</feature>
<feature type="domain" description="Macro" evidence="34">
    <location>
        <begin position="2335"/>
        <end position="2503"/>
    </location>
</feature>
<feature type="domain" description="NendoU" evidence="39">
    <location>
        <begin position="6734"/>
        <end position="6879"/>
    </location>
</feature>
<keyword evidence="19" id="KW-0862">Zinc</keyword>
<dbReference type="InterPro" id="IPR046436">
    <property type="entry name" value="NIV_EXON"/>
</dbReference>
<dbReference type="Gene3D" id="2.40.10.10">
    <property type="entry name" value="Trypsin-like serine proteases"/>
    <property type="match status" value="1"/>
</dbReference>
<evidence type="ECO:0000256" key="26">
    <source>
        <dbReference type="ARBA" id="ARBA00047984"/>
    </source>
</evidence>
<keyword evidence="28" id="KW-0269">Exonuclease</keyword>
<keyword evidence="10" id="KW-0479">Metal-binding</keyword>
<keyword evidence="13" id="KW-0688">Ribosomal frameshifting</keyword>
<dbReference type="KEGG" id="vg:80538489"/>
<gene>
    <name evidence="40" type="primary">ORF1AB</name>
</gene>
<dbReference type="SUPFAM" id="SSF52949">
    <property type="entry name" value="Macro domain-like"/>
    <property type="match status" value="1"/>
</dbReference>
<dbReference type="GO" id="GO:0003723">
    <property type="term" value="F:RNA binding"/>
    <property type="evidence" value="ECO:0007669"/>
    <property type="project" value="InterPro"/>
</dbReference>
<dbReference type="Proteomes" id="UP000830113">
    <property type="component" value="Segment"/>
</dbReference>
<dbReference type="CDD" id="cd20762">
    <property type="entry name" value="capping_2-OMTase_Nidovirales"/>
    <property type="match status" value="1"/>
</dbReference>
<keyword evidence="18" id="KW-0788">Thiol protease</keyword>
<dbReference type="GO" id="GO:0003724">
    <property type="term" value="F:RNA helicase activity"/>
    <property type="evidence" value="ECO:0007669"/>
    <property type="project" value="UniProtKB-EC"/>
</dbReference>
<reference evidence="40 41" key="1">
    <citation type="journal article" date="2019" name="Front Vet Sci">
        <title>Longitudinal and Cross-Sectional Sampling of Serpentovirus (Nidovirus) Infection in Captive Snakes Reveals High Prevalence, Persistent Infection, and Increased Mortality in Pythons and Divergent Serpentovirus Infection in Boas and Colubrids.</title>
        <authorList>
            <person name="Hoon-Hanks L.L."/>
            <person name="Ossiboff R.J."/>
            <person name="Bartolini P."/>
            <person name="Fogelson S.B."/>
            <person name="Perry S.M."/>
            <person name="Stohr A.C."/>
            <person name="Cross S.T."/>
            <person name="Wellehan J.F.X."/>
            <person name="Jacobson E.R."/>
            <person name="Dubovi E.J."/>
            <person name="Stenglein M.D."/>
        </authorList>
    </citation>
    <scope>NUCLEOTIDE SEQUENCE [LARGE SCALE GENOMIC DNA]</scope>
    <source>
        <strain evidence="40">L25</strain>
    </source>
</reference>
<evidence type="ECO:0000256" key="22">
    <source>
        <dbReference type="ARBA" id="ARBA00022953"/>
    </source>
</evidence>
<dbReference type="CDD" id="cd02440">
    <property type="entry name" value="AdoMet_MTases"/>
    <property type="match status" value="1"/>
</dbReference>
<keyword evidence="15" id="KW-0863">Zinc-finger</keyword>
<dbReference type="InterPro" id="IPR037227">
    <property type="entry name" value="EndoU-like"/>
</dbReference>
<dbReference type="GO" id="GO:0075523">
    <property type="term" value="P:viral translational frameshifting"/>
    <property type="evidence" value="ECO:0007669"/>
    <property type="project" value="UniProtKB-KW"/>
</dbReference>
<organism evidence="40 41">
    <name type="scientific">Serpentovirinae sp. isolate L25</name>
    <dbReference type="NCBI Taxonomy" id="3071293"/>
    <lineage>
        <taxon>Viruses</taxon>
        <taxon>Riboviria</taxon>
        <taxon>Orthornavirae</taxon>
        <taxon>Pisuviricota</taxon>
        <taxon>Pisoniviricetes</taxon>
        <taxon>Nidovirales</taxon>
        <taxon>Tornidovirineae</taxon>
        <taxon>Tobaniviridae</taxon>
        <taxon>Serpentovirinae</taxon>
        <taxon>Infratovirus</taxon>
        <taxon>Selatovirus</taxon>
        <taxon>Infratovirus latu</taxon>
    </lineage>
</organism>
<dbReference type="Pfam" id="PF01443">
    <property type="entry name" value="Viral_helicase1"/>
    <property type="match status" value="1"/>
</dbReference>
<evidence type="ECO:0000256" key="27">
    <source>
        <dbReference type="ARBA" id="ARBA00047995"/>
    </source>
</evidence>
<evidence type="ECO:0000256" key="21">
    <source>
        <dbReference type="ARBA" id="ARBA00022870"/>
    </source>
</evidence>
<dbReference type="EMBL" id="MN161572">
    <property type="protein sequence ID" value="QFU19805.1"/>
    <property type="molecule type" value="Genomic_RNA"/>
</dbReference>
<dbReference type="PROSITE" id="PS50507">
    <property type="entry name" value="RDRP_SSRNA_POS"/>
    <property type="match status" value="1"/>
</dbReference>
<keyword evidence="5" id="KW-0645">Protease</keyword>
<name>A0AAE6NZQ1_9NIDO</name>
<dbReference type="SMART" id="SM00220">
    <property type="entry name" value="S_TKc"/>
    <property type="match status" value="1"/>
</dbReference>
<evidence type="ECO:0000256" key="15">
    <source>
        <dbReference type="ARBA" id="ARBA00022771"/>
    </source>
</evidence>
<feature type="transmembrane region" description="Helical" evidence="31">
    <location>
        <begin position="3109"/>
        <end position="3138"/>
    </location>
</feature>
<evidence type="ECO:0000256" key="14">
    <source>
        <dbReference type="ARBA" id="ARBA00022759"/>
    </source>
</evidence>
<dbReference type="PANTHER" id="PTHR24056">
    <property type="entry name" value="CELL DIVISION PROTEIN KINASE"/>
    <property type="match status" value="1"/>
</dbReference>
<feature type="transmembrane region" description="Helical" evidence="31">
    <location>
        <begin position="4354"/>
        <end position="4373"/>
    </location>
</feature>
<evidence type="ECO:0000256" key="6">
    <source>
        <dbReference type="ARBA" id="ARBA00022679"/>
    </source>
</evidence>
<feature type="domain" description="RdRp catalytic" evidence="33">
    <location>
        <begin position="5408"/>
        <end position="5560"/>
    </location>
</feature>
<dbReference type="PROSITE" id="PS51653">
    <property type="entry name" value="CV_ZBD"/>
    <property type="match status" value="1"/>
</dbReference>
<keyword evidence="4" id="KW-0696">RNA-directed RNA polymerase</keyword>
<dbReference type="InterPro" id="IPR027351">
    <property type="entry name" value="(+)RNA_virus_helicase_core_dom"/>
</dbReference>
<dbReference type="SUPFAM" id="SSF50494">
    <property type="entry name" value="Trypsin-like serine proteases"/>
    <property type="match status" value="1"/>
</dbReference>
<feature type="compositionally biased region" description="Polar residues" evidence="30">
    <location>
        <begin position="631"/>
        <end position="640"/>
    </location>
</feature>
<dbReference type="GO" id="GO:0033644">
    <property type="term" value="C:host cell membrane"/>
    <property type="evidence" value="ECO:0007669"/>
    <property type="project" value="UniProtKB-SubCell"/>
</dbReference>
<dbReference type="SUPFAM" id="SSF56672">
    <property type="entry name" value="DNA/RNA polymerases"/>
    <property type="match status" value="1"/>
</dbReference>
<dbReference type="InterPro" id="IPR043609">
    <property type="entry name" value="NendoU_nidovirus"/>
</dbReference>
<feature type="transmembrane region" description="Helical" evidence="31">
    <location>
        <begin position="4249"/>
        <end position="4268"/>
    </location>
</feature>
<feature type="active site" evidence="29">
    <location>
        <position position="6790"/>
    </location>
</feature>
<evidence type="ECO:0000256" key="30">
    <source>
        <dbReference type="SAM" id="MobiDB-lite"/>
    </source>
</evidence>
<dbReference type="Gene3D" id="3.40.50.300">
    <property type="entry name" value="P-loop containing nucleotide triphosphate hydrolases"/>
    <property type="match status" value="2"/>
</dbReference>
<feature type="transmembrane region" description="Helical" evidence="31">
    <location>
        <begin position="3831"/>
        <end position="3856"/>
    </location>
</feature>
<dbReference type="InterPro" id="IPR044863">
    <property type="entry name" value="NIRAN"/>
</dbReference>
<feature type="domain" description="ExoN" evidence="38">
    <location>
        <begin position="6273"/>
        <end position="6493"/>
    </location>
</feature>
<dbReference type="InterPro" id="IPR027417">
    <property type="entry name" value="P-loop_NTPase"/>
</dbReference>
<feature type="active site" evidence="28">
    <location>
        <position position="6291"/>
    </location>
</feature>
<evidence type="ECO:0000256" key="10">
    <source>
        <dbReference type="ARBA" id="ARBA00022723"/>
    </source>
</evidence>
<dbReference type="GO" id="GO:0003678">
    <property type="term" value="F:DNA helicase activity"/>
    <property type="evidence" value="ECO:0007669"/>
    <property type="project" value="UniProtKB-EC"/>
</dbReference>
<dbReference type="PROSITE" id="PS51958">
    <property type="entry name" value="NENDOU"/>
    <property type="match status" value="1"/>
</dbReference>
<feature type="region of interest" description="Disordered" evidence="30">
    <location>
        <begin position="1187"/>
        <end position="1233"/>
    </location>
</feature>
<keyword evidence="6" id="KW-0808">Transferase</keyword>
<dbReference type="Gene3D" id="3.40.50.150">
    <property type="entry name" value="Vaccinia Virus protein VP39"/>
    <property type="match status" value="2"/>
</dbReference>
<dbReference type="GO" id="GO:0003968">
    <property type="term" value="F:RNA-directed RNA polymerase activity"/>
    <property type="evidence" value="ECO:0007669"/>
    <property type="project" value="UniProtKB-KW"/>
</dbReference>
<dbReference type="InterPro" id="IPR027352">
    <property type="entry name" value="NSP13_ZBD_CoV-like"/>
</dbReference>
<keyword evidence="23 31" id="KW-1133">Transmembrane helix</keyword>
<evidence type="ECO:0000256" key="17">
    <source>
        <dbReference type="ARBA" id="ARBA00022806"/>
    </source>
</evidence>
<dbReference type="InterPro" id="IPR029063">
    <property type="entry name" value="SAM-dependent_MTases_sf"/>
</dbReference>
<evidence type="ECO:0000259" key="32">
    <source>
        <dbReference type="PROSITE" id="PS50011"/>
    </source>
</evidence>
<feature type="transmembrane region" description="Helical" evidence="31">
    <location>
        <begin position="4220"/>
        <end position="4243"/>
    </location>
</feature>
<evidence type="ECO:0000256" key="29">
    <source>
        <dbReference type="PROSITE-ProRule" id="PRU01303"/>
    </source>
</evidence>
<evidence type="ECO:0000256" key="31">
    <source>
        <dbReference type="SAM" id="Phobius"/>
    </source>
</evidence>
<evidence type="ECO:0000256" key="5">
    <source>
        <dbReference type="ARBA" id="ARBA00022670"/>
    </source>
</evidence>
<evidence type="ECO:0000259" key="33">
    <source>
        <dbReference type="PROSITE" id="PS50507"/>
    </source>
</evidence>
<dbReference type="Pfam" id="PF00069">
    <property type="entry name" value="Pkinase"/>
    <property type="match status" value="1"/>
</dbReference>
<feature type="domain" description="CV ZBD" evidence="35">
    <location>
        <begin position="5715"/>
        <end position="5828"/>
    </location>
</feature>
<comment type="function">
    <text evidence="1">The 3C-like serine proteinase is responsible for the majority of cleavages.</text>
</comment>
<evidence type="ECO:0000256" key="19">
    <source>
        <dbReference type="ARBA" id="ARBA00022833"/>
    </source>
</evidence>
<comment type="subcellular location">
    <subcellularLocation>
        <location evidence="2">Host membrane</location>
        <topology evidence="2">Multi-pass membrane protein</topology>
    </subcellularLocation>
</comment>
<feature type="domain" description="NiRAN" evidence="37">
    <location>
        <begin position="4890"/>
        <end position="5110"/>
    </location>
</feature>
<keyword evidence="14 29" id="KW-0255">Endonuclease</keyword>
<protein>
    <recommendedName>
        <fullName evidence="3">Replicase polyprotein 1ab</fullName>
    </recommendedName>
    <alternativeName>
        <fullName evidence="25">ORF1ab polyprotein</fullName>
    </alternativeName>
</protein>
<evidence type="ECO:0000256" key="28">
    <source>
        <dbReference type="PROSITE-ProRule" id="PRU01298"/>
    </source>
</evidence>
<dbReference type="PROSITE" id="PS50011">
    <property type="entry name" value="PROTEIN_KINASE_DOM"/>
    <property type="match status" value="1"/>
</dbReference>
<dbReference type="GO" id="GO:0008234">
    <property type="term" value="F:cysteine-type peptidase activity"/>
    <property type="evidence" value="ECO:0007669"/>
    <property type="project" value="UniProtKB-KW"/>
</dbReference>
<dbReference type="SUPFAM" id="SSF56112">
    <property type="entry name" value="Protein kinase-like (PK-like)"/>
    <property type="match status" value="2"/>
</dbReference>
<evidence type="ECO:0000256" key="2">
    <source>
        <dbReference type="ARBA" id="ARBA00004301"/>
    </source>
</evidence>
<evidence type="ECO:0000259" key="39">
    <source>
        <dbReference type="PROSITE" id="PS51958"/>
    </source>
</evidence>
<feature type="transmembrane region" description="Helical" evidence="31">
    <location>
        <begin position="3805"/>
        <end position="3824"/>
    </location>
</feature>
<dbReference type="GO" id="GO:0004519">
    <property type="term" value="F:endonuclease activity"/>
    <property type="evidence" value="ECO:0007669"/>
    <property type="project" value="UniProtKB-UniRule"/>
</dbReference>
<dbReference type="InterPro" id="IPR009003">
    <property type="entry name" value="Peptidase_S1_PA"/>
</dbReference>
<dbReference type="GO" id="GO:0005524">
    <property type="term" value="F:ATP binding"/>
    <property type="evidence" value="ECO:0007669"/>
    <property type="project" value="UniProtKB-KW"/>
</dbReference>
<evidence type="ECO:0000256" key="8">
    <source>
        <dbReference type="ARBA" id="ARBA00022695"/>
    </source>
</evidence>
<evidence type="ECO:0000256" key="18">
    <source>
        <dbReference type="ARBA" id="ARBA00022807"/>
    </source>
</evidence>
<dbReference type="GO" id="GO:0008270">
    <property type="term" value="F:zinc ion binding"/>
    <property type="evidence" value="ECO:0007669"/>
    <property type="project" value="UniProtKB-KW"/>
</dbReference>
<dbReference type="InterPro" id="IPR001205">
    <property type="entry name" value="RNA-dir_pol_C"/>
</dbReference>
<dbReference type="SUPFAM" id="SSF52540">
    <property type="entry name" value="P-loop containing nucleoside triphosphate hydrolases"/>
    <property type="match status" value="1"/>
</dbReference>
<dbReference type="SUPFAM" id="SSF142877">
    <property type="entry name" value="EndoU-like"/>
    <property type="match status" value="1"/>
</dbReference>
<evidence type="ECO:0000256" key="11">
    <source>
        <dbReference type="ARBA" id="ARBA00022737"/>
    </source>
</evidence>
<sequence>MVVSKVYQKGTKPIQKVFTLKDQKPLLNDREKHYTKLTSDTASSVYMIPSVTNRDMPHESSAVSTESPVLLPLIETGTNTGLRATKPFTFNKITLGDYETIKTIPSYYCMNPRKLETSKFYEFSKDFTKTTVFKHHNREAYLYIKSFIEKTDATNKINPVPMKVDSDIFNQAPYTFSTVSTNKCMSFVIKCLDYIFASYGITSYLSNFNITNLSGLMAVLPKNLTLVETYESCSDLTILYQENVTDDGTTAHVGLYHNGHVISSQPITHVTRKFTVCFNTTKTVEDELFYQTKSKEVKVELSKFAYHSESKGVSQFLLNAPPTDPCTTHHMEFKELDPKELTKEYVNATTKDVRTTIKTLTTELNQREEHRVYWPVDPTQGSSRAIENKITEAAVNKAGVAITIDQSQIPNCTLTYTNKGYNSWGQPNRLVQGYENLTTNCHSGECLKKVLNKCCLKCYEDIKNYMFDTSKGPIDLSSHFAYNYLQHIIMLKAWCPDCEQKLVNFMAKCTCPPARHNIRQGFNKWQQLYQLKPTADQYGTDLCGTHYFETTPNTNYTNVEVPFIGKSLPRPLNFHHTHGNITKTDVHEIYVREKNGRHIPFMDTPCYGNGNEWNTVRPKRQNRRQVRPLAQQPQPTVQTHDGATWKQSTVKHDTQDYAVYLEQAKENPRAFAFPVKKDKTGAKRNFDENLDYFNGVDVVEINEHIELPELNKPTNCQEAHTELIKAGLVKVHFNTNPYNTTIYPTIPTAYYICRENKHFSCWNPSTGRDVCTNQWSEFKPITTVNAFYTFPEYYTLLQLYMDIPKQYPIQMDISQIIEDTQAIVDDIIGCGYEDCDESEMGTEDEEDIEDITEQMEALEMEDEEWTAPTKAQEWSVPNTITPIQTTTTTQAQLTASVDVELPCFNTVQDFITYATKVFTKVSPTATYAQFLLPSIEGFVNDFARTGYPFLNMSSILENFKILPTTLKTTIVVPLYNLASVCNSAEWSQYLAHHYPHLTIIKPTIDQAHCQAAINKFNDVAIKHNGTDSSFIDYTFEKSLQLPTIEVEATLNQSPKPPKHNKQRAQANWNILRIAVVNAIKARQITQICTNMQIAFEKQQQARYHWSIISSAINKAARSNFVTKVCLKMIQTYNNRINANIAWQRIRARLYIVALFKQAGKDHADRTDTEQNISFGVETILAQLPPSSTAQLLPSPKQLPPSPKPRTMKPQNTTPLEAPIPKPRTTPPKRPPMSWTMVCKNMDLDLSQYHQAKNHSNYLVGPTIICRLEGIDKDWTQVKESLIHPDFINIYETDYHTFIELAFPEHLNFDEDCITEKSVIDGRGGQEPAYKWFANYLDWTRESECRPAKFDATLCFYDTLAQPPTIINYDMRCLNHGHEDTFVQDVYNSFNLMKPILTNTEYDWLNLIQGLFSSANYDLTFSYDGKRLKEFIILLFAHENGITDIEKLARGAYGTTYKAMYNNQQVVFKVQLEFEAYYNEVCVANHLAAKDIKVRTPQLLLHGMVPSLTNCYFLVFEYVNGHTIDQIIDKGYIEQLDTQQKLHLFFEYIEMVELLNQHTIDHNDTHCSNVMVDDKFKVWIIDFGCSVNVGEDTKRFNTAFAYNILLGMFYPDVVDVSIVALANELVDYNAIDVMFHPQFQEFHEEFKQYTGLFTPLECLLAEFDLVKKVRVQKRKRPEVKSSESLKTYQANPCHIQETIVLPIIESDEIPPSYSPIKTLTPIPSPPLKKFKPTQLGYYCNNTEYEEMEYMAKGTSATCYTDGHLVAKLFDCNASENHATFQEWYNAEKIGIYGPKYVDCFSTKKYLCIIMTMATGTPIIKIPAKKFTKQDFNAFAVFMRNCMTCFEANSLYHLDLNGNNLLYDINTKLFSLIDYGLCGDHSLRHISLAGFLCVQQYILNCREIPYLSAVALCTLVATYKDIFTFLKSLLGRNLFPIDCQESIRDPLVQASEYIIAINKFAEFDTLGPKMIQLLTERYTTKQKFSLIFQTKQMCGNTATLLKLFNIKCIKTTRNLGVGPVNMIPTKIGDFTEDDLLALHNLVIQASPVTVKFQRSPDTNIANTYTLKEVWCRMPHYHNKLPKEKFFKHTYVFGADLDITQLQFTGAYPNITGRINNVKLQINCPPSQWTDCDVDNFVLEVEQLLSYAPLKLQTGKKPMDTALFKTLALSRKPYKATPFNNCCFVLACEPILNDANLYFTAEIIATLASAYKSVQGCAMEFLQATLPTSVMHYYCGEHAQASTTQYNPCCDKCLIVGQPDYLQVRGCEQQIKPVSTINGTINYTPFAYLSYSGDGSHGHWKSYIVHNSHYLCYDSGSKTKVNSLPIHNIVYTVYKLIEAPIVISDKIIPGIKVVLGDITTTKGTIVNSTGVNYTPGGGVDGAIFKNASDNYRKFHLHCNELCKSGKLNTNTPCLATNTSSPTLTADQVWLATVDCQFYQQSLTARLEYMLSRTPSLIIPPLGCGIYGQSLDDFLSVVAAFVQYDITIMTNDEKHFEYISQQLGYTQLASVNSELYAACNKGGKNRPKRANPDLRKLAGQIIAGMYGNVVDLGIGHGGDVIAYKTNKAITSVLGVDNCQEALNECNTRAKVNEVGKITTIQLDLTTKASSLWAQEQNCDVYFSNCAYHYFDQLLPNTLNQIHIVPFYNSEAYHTFSDYYNVEVIEKDHNSITHRLTSENLKCMEKLYTISYWIAKFPNAEIDTCATLLKKGIDHFTSNYLYINNCFSESDVSGTETEGTTSEAEQSDAPTMDSIDLLLHEDEKEFAELSTNAPPPSHTESNFSDVTDSVLSSESESDKYVVIHGDVSYAVNVHLTALGYLIEQSDEPVIYCMEPECKECSVKVTDNNVNHLFPSDILHEFEPDKHTVQIYLTPDADTMREFSDLDFPKDSFVTTKVDALSLKHPVIIVAADSKYAAIMYNVLRRRGCEKMVLYRHIVKGYPTTTEFVYTKCFKTVDITSFVDSLRTKVMYVHYKSTVETVEYYNTLDEAIANFLTVNNIPYTIKYHKMYNHVFINPSYNTPPANYAQILDHVKPNTGGHIGIKTCVLSNGHTNQIVYTADYVGIYENDVLIHAANTMDDTTIVNYLEKHYEANVVSLDLVGFYGDTKSNNYSIIYALLLTSMFLFTPWYYVLFACAFIGLLVMGFRLRFGISVSCCKLYCHLRNNAIQTLVPHLKYNYNTLCYGFDTACTLLTTLIAILWIRSAHYDNTIIYTNKPAFHTMSQRMASFFHLIPTLEQYTKALTLKSVCSGVLCSWGRPYNHHFLSDYTHYVGVAPTSSVISVLKTILSYTPITIWFKHLDLEFWQLILLNSIFLGMFWFFQVNSRPCCKPTGPYCSRHANIARTTWSYCVEGKQFYFQTTRNHFCNQHNWWCDHNGSHILPKPIAVVIQSAYNMLPNSIKGDSYYDFVNVASDVKLPSIGKEYHPDRVYTVEGMSYHTWSHIAAYHAYVTGRKVQIATVDINDCVTDAVSCTHNFKLFLLTIMPQEWIKYIEAIPISDRNVLHVNLFTSLTTKLQSTIKAYVSQNGSDLAFTNIEYDTIYDGIIPSNFDVAGPSLKFHTPIINLDTYGNMVLDQVRHAAKQAKFRIYHSHQYRRYTITPLYYKLAAAGALLAVILTIIFSSPAIKYSKYFGGLNPSGKSCKVCPLYYQDQVEGVPVSLAAGNPNQAYQQYNGTYAFTRKIVTPTKTECTLPKYHMYQPSIQLDCGGTFPTIIDIGVMQIMFMLQDSIYYTPVGVYNIQDPTTCITLFGQTHCHITPMQLTPTRFAIYLTLLLFALIAILWFYMKMLKIFGIYTYDIVQLLLLHCATITAYWFSPAFVVITIVISSFFLTIKPFIYYGYIFFVASFICGCPIFVIILYFVIFITYHYWQYMAANTGVSVGMDGVVFSSNFDLIAKSTFFIKPGDLYKVSLATNKSIADIVQLAKQNTAKPTASLAYHLCKAHTENRIILFQGTSAVVPVFLQSILMRVSDIVIPQATQNLATFVLDGEVVGHGIFITPTTVLTARHVPTVGCSIAYHGNVLPILSTTEVGFNMQCTTTHQSVSTIKIKKFEYKYNNNLTHFTSANGIRCHQIYMSPSGHIPFANTFPGESGSPIFEGDTLVGIHQGIVNQGGIHGIITDPYGVAYDSQFHDIHGTVGKVQLSSNRHYESFFSKEKKPIDIATFRTQLEEVKNLYDSKPLFDTFDPSKYTGVDSIDLSSLITYLKGHNVIENLTLPSLQRYVSSKWFNITFTNIFSLWLAITYILKFTFSIDGDAYDMVTALILGAMITSVFRYRNALFTITSASYIINKLYIFYYGYLFSLLAGDVVDIHLNLYDTVLLFFIFAFVVYKAYNAPIQTAIVVVGSCCYSFAFGFDVNVLAYTTYIIIAPASLYTAFSIFMLTTPFSYYWICINVVLSLRLVYPKSLRHFYANLTGDTLYVPHQFLASHIALTNTYPNYFQCFLATLFYDNEDVVKFRPQSANFYINAILGLSTKTNNVERKSAAMMNDDESTKLAFLLEAIEQVCKSELQSQDFLSWVTTVTEVEQLYQYIQQHKDMEDKQSKKNCNIAQSRIDYLNAQEKKFLKQIDAMHQEEVRALVRTENLLKLSGLLKTAVDRLMERSDFVYKKFGAGIVAASTMKSKDVLAIINKDVDISVVFGDDNVICMNNDTKQWVFATLKNNAGDLIENETAYANLKPSDYPLIAQLITPTTSLQANVGYTCNDADIKVTNESIWYKNREIFQITDKPSDIELSTVNGPMFLKIKSNVPPSIMLAMFEKVRSAKAELQAIRIGGIDNSPEHLALSTIPLRTEGYITYLGESVCRECTLDVVHTCEYKLKFVQIPQEYASNPMAYVSTHKACPHNKYNHQCTKPVTLQRHHNAANAVKLTAAEKYLMLKQQLKNLISSATDQVVTDLQLNDLQIKSWFNITMPPLESELTTHYVNVNSTTSGIYALTKMHTTSVNIGNQNYTIKACTQEQVEHEMKYYKALSKTLPIVHHQVIDTPYNKMLLRGPMTKKSIGDYVYAYYMAETPIAIDKSKPETLYQQQNIITKVFTDTTFNNLDIIYKNQHLLSGVVTLDNIDTDGMLYDFGDFGLKVEPRLDIAYADLLNYYSQYMLPPHKNFNNWFPINYNAITDGDWLDKVLALNNNILNAPCKTTELFIDVETSTTHAYYNPLFGYKNVNIELIEQQNDLLQQLYYIQDPGMRAIEPIEAISNTITCHKYGEDHDGDAKPVFYNIESYEDLKNRGVDCDSCLNYGYFQGSSSNVKADFNFYTYQSNLFLPPHLLKFLYTQTLKDFSVNATDKRYSYEDCKPNKSSLGPSHPILRGVKQDKVYDTLPDDVIEKLVQLAIATPLIFTTKVTDKFALTAKARARTIAACSMFASTLFRACHKPVTANFVTKAQNCESHCLIGVSKFYQHFDRFIRNRYGNLSDYNVFGSDYTKCDRSFPLIFRAMAAALLFELGEWDPKGHLFVNEIQAFMLDFVMVGESIFQKPGGTSSGDATTAFANTLYNHMVHLYVQLQHLVTSPVHSNHTHLKNAAVKLWQTGDFELYSMFLDQYNSRDYRFNFLSDDSFILTRKEDPTLPNIFNTYNFSRRLETLIHTVVDDSKAWQGEDIHEFCSSHIVEVDGVYQFVPDKNRLVAALLITGKAPDEELDVIRTAAILAEAAIYSSVDSPFWKALYNHYLSKYDAYTLKYDCVPLPNAMRDEAFFKVMISAKGESYYQLFETAMSGFELQATEAVTTCYCCPNITVSRCLSCPVAYPLCASCAYTHYCDTKHLVTHLPKCKEYGCGENDPAQLYYCSEKNVVDVYCKDHVRGFYLPTIDHMRALLRIPHSNSCVKQHDDVKALSDTLDEATRIQYFSYNPHQSVNFNQLRLVHHSYIAAAYSEAHEPTCTYDVVDFDGRVIKIMDSKGNDPCYGFTTYCNIYDAKDHVVVKCTADPLGNSLYHLTFVDFTTKFARCNKIVRTPHQTKLLPLTAFKALTNAQFILGPPGTGKTTYFINTYFSNSSAFNRVIYCAPTHKLIQDMDRALGQRNDVSVIVSKHNNREYLNTLNNTEASILLGTINVLRPVKGSTLLVDECSLLTPVQLLEAINQVCPSRIVIVGDPFQLAPVLPSREFNWSYTGFYLNHLIHKANVTSLSCCYRCPSEIFNSFAKPYRDAGITFYPNKDGGEFKLNITKFHYNQNLIDEKLIDELASKFDVVLSNYKAATVYATNKNHHNVITIDSAQGLTAAKVAVVVFGHSNFSKVINRLIVAFSRATTKLEIFVDQPLGDYIKSHLMLNPQIDLQSASLHEDHIVSVDYVANNISATGVCDIEFYHCKQPGLSNHLGLGEITVYTTKVHSCFIRPRYIKHGLNKELNNHEIFTSGQWKYMMYRLPTKEQSVVFTNNLIEHILNTTDLTNSPFIFLLYNGSHDIDALQQICTYGEYKCDDCNSPARAMTDHGVFCADHATRQSKPLTHLINPKFYSYNAPTKLVVEHATVCKYDHGVAHSSSVDVNMTACIIGNQLAQCTPLYTNNYGWVKVSYSSFDIDNRYYGQHLFYKNQLIKYPHTPIKTLPPPPGKHDSIYCIKPPTIPHGCHPTSPIHICSQCLWYYKQFYTAQYHYADYGFEYQNNVVLQALTTKQKQLKLSAELIPMSNGDLMVSCGGIVVPFFQNLDQTIKKVSFYGNYPIPKQSVLSGLCVTCSYKIAVPSVPVKDLDEIKPWDIVISYEELAIPNKQVILSMHPPSKKYKWHGSATAALCLPTSTTPFVNKSGTPSFYLRTVNFEVPDTLWSTGRIENKDFYKFPHEGIFNVHIDLGEASNESYTIGGNHMFPSAFEHTNFSETYSDVNKPTHNLSIVKFKGVKSCCSVIDVFTNDFYELLHTMINEKTISLKTTIYIDFQPIPIMIWASDGVISTAYTQAGGRDVRSNVDQLFQSNDHYVEWRPIPCAIPQEIDRPQGFHVAKTKLHQTNNVTKYIQICNYINDNVKLAPRPKILDFGASSGESHDYLPVGGIILEHFFGDLCDHFDIQQITSRPNFKEGKYDLIVSDVFVEGDEAVDNTSLLIETIENHLSPGGTILWKTTRRNQIKTLQTISLNFGSVTYFTPRCNLDSSEVYICLAYYGGSMTEDACLFDYDVLQAIAIIRANYSLMVKDSAMDLSFKHKPAPVTTVPKYMMPRVTTKMWKTGRFRCIAG</sequence>
<dbReference type="InterPro" id="IPR011009">
    <property type="entry name" value="Kinase-like_dom_sf"/>
</dbReference>
<keyword evidence="9 28" id="KW-0540">Nuclease</keyword>
<evidence type="ECO:0000259" key="36">
    <source>
        <dbReference type="PROSITE" id="PS51657"/>
    </source>
</evidence>
<feature type="domain" description="(+)RNA virus helicase C-terminal" evidence="36">
    <location>
        <begin position="5940"/>
        <end position="6275"/>
    </location>
</feature>
<evidence type="ECO:0000259" key="37">
    <source>
        <dbReference type="PROSITE" id="PS51947"/>
    </source>
</evidence>
<dbReference type="SUPFAM" id="SSF53335">
    <property type="entry name" value="S-adenosyl-L-methionine-dependent methyltransferases"/>
    <property type="match status" value="2"/>
</dbReference>
<keyword evidence="7 31" id="KW-0812">Transmembrane</keyword>
<keyword evidence="16 29" id="KW-0378">Hydrolase</keyword>
<dbReference type="InterPro" id="IPR043472">
    <property type="entry name" value="Macro_dom-like"/>
</dbReference>
<dbReference type="CDD" id="cd21403">
    <property type="entry name" value="ZBD_tv_SF1_Hel-like"/>
    <property type="match status" value="1"/>
</dbReference>
<keyword evidence="41" id="KW-1185">Reference proteome</keyword>
<evidence type="ECO:0000256" key="24">
    <source>
        <dbReference type="ARBA" id="ARBA00023136"/>
    </source>
</evidence>
<feature type="transmembrane region" description="Helical" evidence="31">
    <location>
        <begin position="4380"/>
        <end position="4396"/>
    </location>
</feature>
<evidence type="ECO:0000256" key="9">
    <source>
        <dbReference type="ARBA" id="ARBA00022722"/>
    </source>
</evidence>